<dbReference type="Gramene" id="MELO3C028128.2.1">
    <property type="protein sequence ID" value="MELO3C028128.2.1"/>
    <property type="gene ID" value="MELO3C028128.2"/>
</dbReference>
<feature type="region of interest" description="Disordered" evidence="1">
    <location>
        <begin position="45"/>
        <end position="78"/>
    </location>
</feature>
<protein>
    <submittedName>
        <fullName evidence="2">Uncharacterized protein</fullName>
    </submittedName>
</protein>
<evidence type="ECO:0000313" key="2">
    <source>
        <dbReference type="EnsemblPlants" id="MELO3C028128.2.1"/>
    </source>
</evidence>
<accession>A0A9I9E3E8</accession>
<proteinExistence type="predicted"/>
<sequence>QPSSSAAAPHPFPIFLLGLTQRQICRFARRRSTNQPAPFLVRRPRSAAAVVRRKKGPSKPCCPFRAAKTRPGSKLTRP</sequence>
<reference evidence="2" key="1">
    <citation type="submission" date="2023-03" db="UniProtKB">
        <authorList>
            <consortium name="EnsemblPlants"/>
        </authorList>
    </citation>
    <scope>IDENTIFICATION</scope>
</reference>
<evidence type="ECO:0000256" key="1">
    <source>
        <dbReference type="SAM" id="MobiDB-lite"/>
    </source>
</evidence>
<dbReference type="AlphaFoldDB" id="A0A9I9E3E8"/>
<organism evidence="2">
    <name type="scientific">Cucumis melo</name>
    <name type="common">Muskmelon</name>
    <dbReference type="NCBI Taxonomy" id="3656"/>
    <lineage>
        <taxon>Eukaryota</taxon>
        <taxon>Viridiplantae</taxon>
        <taxon>Streptophyta</taxon>
        <taxon>Embryophyta</taxon>
        <taxon>Tracheophyta</taxon>
        <taxon>Spermatophyta</taxon>
        <taxon>Magnoliopsida</taxon>
        <taxon>eudicotyledons</taxon>
        <taxon>Gunneridae</taxon>
        <taxon>Pentapetalae</taxon>
        <taxon>rosids</taxon>
        <taxon>fabids</taxon>
        <taxon>Cucurbitales</taxon>
        <taxon>Cucurbitaceae</taxon>
        <taxon>Benincaseae</taxon>
        <taxon>Cucumis</taxon>
    </lineage>
</organism>
<name>A0A9I9E3E8_CUCME</name>
<dbReference type="EnsemblPlants" id="MELO3C028128.2.1">
    <property type="protein sequence ID" value="MELO3C028128.2.1"/>
    <property type="gene ID" value="MELO3C028128.2"/>
</dbReference>